<organism evidence="1 2">
    <name type="scientific">Candidatus Lloydbacteria bacterium RIFCSPLOWO2_01_FULL_50_20</name>
    <dbReference type="NCBI Taxonomy" id="1798665"/>
    <lineage>
        <taxon>Bacteria</taxon>
        <taxon>Candidatus Lloydiibacteriota</taxon>
    </lineage>
</organism>
<reference evidence="1 2" key="1">
    <citation type="journal article" date="2016" name="Nat. Commun.">
        <title>Thousands of microbial genomes shed light on interconnected biogeochemical processes in an aquifer system.</title>
        <authorList>
            <person name="Anantharaman K."/>
            <person name="Brown C.T."/>
            <person name="Hug L.A."/>
            <person name="Sharon I."/>
            <person name="Castelle C.J."/>
            <person name="Probst A.J."/>
            <person name="Thomas B.C."/>
            <person name="Singh A."/>
            <person name="Wilkins M.J."/>
            <person name="Karaoz U."/>
            <person name="Brodie E.L."/>
            <person name="Williams K.H."/>
            <person name="Hubbard S.S."/>
            <person name="Banfield J.F."/>
        </authorList>
    </citation>
    <scope>NUCLEOTIDE SEQUENCE [LARGE SCALE GENOMIC DNA]</scope>
</reference>
<dbReference type="STRING" id="1798665.A2942_01390"/>
<evidence type="ECO:0000313" key="2">
    <source>
        <dbReference type="Proteomes" id="UP000178534"/>
    </source>
</evidence>
<accession>A0A1G2DIT2</accession>
<protein>
    <submittedName>
        <fullName evidence="1">Uncharacterized protein</fullName>
    </submittedName>
</protein>
<dbReference type="AlphaFoldDB" id="A0A1G2DIT2"/>
<comment type="caution">
    <text evidence="1">The sequence shown here is derived from an EMBL/GenBank/DDBJ whole genome shotgun (WGS) entry which is preliminary data.</text>
</comment>
<proteinExistence type="predicted"/>
<sequence>MRIFVPEQPASGKYLILSAVVHGVDNLLVVTRGKKIQLVKIPTEILKIDITIVDSMAKGDPYLLEIKEVGGYKVPLVRRTSEAEIGQIQFSAGPEGAIRYGRGGMETGG</sequence>
<evidence type="ECO:0000313" key="1">
    <source>
        <dbReference type="EMBL" id="OGZ13476.1"/>
    </source>
</evidence>
<dbReference type="EMBL" id="MHLP01000007">
    <property type="protein sequence ID" value="OGZ13476.1"/>
    <property type="molecule type" value="Genomic_DNA"/>
</dbReference>
<dbReference type="Proteomes" id="UP000178534">
    <property type="component" value="Unassembled WGS sequence"/>
</dbReference>
<name>A0A1G2DIT2_9BACT</name>
<gene>
    <name evidence="1" type="ORF">A2942_01390</name>
</gene>